<dbReference type="PANTHER" id="PTHR40633:SF1">
    <property type="entry name" value="GPI ANCHORED SERINE-THREONINE RICH PROTEIN (AFU_ORTHOLOGUE AFUA_1G03630)"/>
    <property type="match status" value="1"/>
</dbReference>
<dbReference type="PANTHER" id="PTHR40633">
    <property type="entry name" value="MATRIX PROTEIN, PUTATIVE (AFU_ORTHOLOGUE AFUA_8G05410)-RELATED"/>
    <property type="match status" value="1"/>
</dbReference>
<dbReference type="InterPro" id="IPR052982">
    <property type="entry name" value="SRP1/TIP1-like"/>
</dbReference>
<dbReference type="InterPro" id="IPR018466">
    <property type="entry name" value="Kre9/Knh1-like_N"/>
</dbReference>
<evidence type="ECO:0000313" key="5">
    <source>
        <dbReference type="EMBL" id="KAK9760348.1"/>
    </source>
</evidence>
<proteinExistence type="predicted"/>
<keyword evidence="2" id="KW-0472">Membrane</keyword>
<reference evidence="5 6" key="1">
    <citation type="submission" date="2023-04" db="EMBL/GenBank/DDBJ databases">
        <title>Genome of Basidiobolus ranarum AG-B5.</title>
        <authorList>
            <person name="Stajich J.E."/>
            <person name="Carter-House D."/>
            <person name="Gryganskyi A."/>
        </authorList>
    </citation>
    <scope>NUCLEOTIDE SEQUENCE [LARGE SCALE GENOMIC DNA]</scope>
    <source>
        <strain evidence="5 6">AG-B5</strain>
    </source>
</reference>
<sequence length="169" mass="18286">MKFSIVLFVSLAVYTYADIAIYAPGNNAVDAGSSIEIKWEGEPKNTTKTVNLDLMTGSSSQFKAASKIARDVGSGNHSYTWDVPEDLESGRYVIKMSGKRDEAYYGSYFEIKNPALPEKTVAPPAPVKVATTKPTEVATTAKKSFGNVVSISAFNLALGIFCLSYLLDH</sequence>
<dbReference type="EMBL" id="JASJQH010002242">
    <property type="protein sequence ID" value="KAK9760348.1"/>
    <property type="molecule type" value="Genomic_DNA"/>
</dbReference>
<accession>A0ABR2WFS1</accession>
<feature type="transmembrane region" description="Helical" evidence="2">
    <location>
        <begin position="145"/>
        <end position="167"/>
    </location>
</feature>
<evidence type="ECO:0000256" key="1">
    <source>
        <dbReference type="ARBA" id="ARBA00022729"/>
    </source>
</evidence>
<feature type="signal peptide" evidence="3">
    <location>
        <begin position="1"/>
        <end position="17"/>
    </location>
</feature>
<name>A0ABR2WFS1_9FUNG</name>
<feature type="chain" id="PRO_5046971906" description="Yeast cell wall synthesis Kre9/Knh1-like N-terminal domain-containing protein" evidence="3">
    <location>
        <begin position="18"/>
        <end position="169"/>
    </location>
</feature>
<gene>
    <name evidence="5" type="ORF">K7432_015728</name>
</gene>
<keyword evidence="2" id="KW-1133">Transmembrane helix</keyword>
<comment type="caution">
    <text evidence="5">The sequence shown here is derived from an EMBL/GenBank/DDBJ whole genome shotgun (WGS) entry which is preliminary data.</text>
</comment>
<protein>
    <recommendedName>
        <fullName evidence="4">Yeast cell wall synthesis Kre9/Knh1-like N-terminal domain-containing protein</fullName>
    </recommendedName>
</protein>
<organism evidence="5 6">
    <name type="scientific">Basidiobolus ranarum</name>
    <dbReference type="NCBI Taxonomy" id="34480"/>
    <lineage>
        <taxon>Eukaryota</taxon>
        <taxon>Fungi</taxon>
        <taxon>Fungi incertae sedis</taxon>
        <taxon>Zoopagomycota</taxon>
        <taxon>Entomophthoromycotina</taxon>
        <taxon>Basidiobolomycetes</taxon>
        <taxon>Basidiobolales</taxon>
        <taxon>Basidiobolaceae</taxon>
        <taxon>Basidiobolus</taxon>
    </lineage>
</organism>
<evidence type="ECO:0000256" key="3">
    <source>
        <dbReference type="SAM" id="SignalP"/>
    </source>
</evidence>
<feature type="domain" description="Yeast cell wall synthesis Kre9/Knh1-like N-terminal" evidence="4">
    <location>
        <begin position="26"/>
        <end position="111"/>
    </location>
</feature>
<evidence type="ECO:0000256" key="2">
    <source>
        <dbReference type="SAM" id="Phobius"/>
    </source>
</evidence>
<keyword evidence="6" id="KW-1185">Reference proteome</keyword>
<evidence type="ECO:0000259" key="4">
    <source>
        <dbReference type="Pfam" id="PF10342"/>
    </source>
</evidence>
<dbReference type="Proteomes" id="UP001479436">
    <property type="component" value="Unassembled WGS sequence"/>
</dbReference>
<keyword evidence="1 3" id="KW-0732">Signal</keyword>
<keyword evidence="2" id="KW-0812">Transmembrane</keyword>
<dbReference type="Pfam" id="PF10342">
    <property type="entry name" value="Kre9_KNH"/>
    <property type="match status" value="1"/>
</dbReference>
<evidence type="ECO:0000313" key="6">
    <source>
        <dbReference type="Proteomes" id="UP001479436"/>
    </source>
</evidence>